<accession>A0A913ZV48</accession>
<dbReference type="InterPro" id="IPR051422">
    <property type="entry name" value="AlkB_tRNA_MeTrf/Diox"/>
</dbReference>
<dbReference type="InterPro" id="IPR035979">
    <property type="entry name" value="RBD_domain_sf"/>
</dbReference>
<dbReference type="InterPro" id="IPR037151">
    <property type="entry name" value="AlkB-like_sf"/>
</dbReference>
<dbReference type="SUPFAM" id="SSF53335">
    <property type="entry name" value="S-adenosyl-L-methionine-dependent methyltransferases"/>
    <property type="match status" value="1"/>
</dbReference>
<evidence type="ECO:0000256" key="3">
    <source>
        <dbReference type="ARBA" id="ARBA00012808"/>
    </source>
</evidence>
<feature type="domain" description="RRM" evidence="16">
    <location>
        <begin position="52"/>
        <end position="124"/>
    </location>
</feature>
<reference evidence="18" key="1">
    <citation type="submission" date="2022-11" db="UniProtKB">
        <authorList>
            <consortium name="EnsemblMetazoa"/>
        </authorList>
    </citation>
    <scope>IDENTIFICATION</scope>
</reference>
<evidence type="ECO:0000256" key="2">
    <source>
        <dbReference type="ARBA" id="ARBA00007879"/>
    </source>
</evidence>
<feature type="region of interest" description="Disordered" evidence="15">
    <location>
        <begin position="636"/>
        <end position="680"/>
    </location>
</feature>
<dbReference type="Pfam" id="PF00076">
    <property type="entry name" value="RRM_1"/>
    <property type="match status" value="1"/>
</dbReference>
<evidence type="ECO:0000256" key="8">
    <source>
        <dbReference type="ARBA" id="ARBA00023004"/>
    </source>
</evidence>
<keyword evidence="5" id="KW-0808">Transferase</keyword>
<evidence type="ECO:0000256" key="9">
    <source>
        <dbReference type="ARBA" id="ARBA00023268"/>
    </source>
</evidence>
<keyword evidence="9" id="KW-0511">Multifunctional enzyme</keyword>
<dbReference type="PANTHER" id="PTHR13069">
    <property type="entry name" value="ALKYLATED DNA REPAIR PROTEIN ALKB HOMOLOG 8"/>
    <property type="match status" value="1"/>
</dbReference>
<organism evidence="18 19">
    <name type="scientific">Patiria miniata</name>
    <name type="common">Bat star</name>
    <name type="synonym">Asterina miniata</name>
    <dbReference type="NCBI Taxonomy" id="46514"/>
    <lineage>
        <taxon>Eukaryota</taxon>
        <taxon>Metazoa</taxon>
        <taxon>Echinodermata</taxon>
        <taxon>Eleutherozoa</taxon>
        <taxon>Asterozoa</taxon>
        <taxon>Asteroidea</taxon>
        <taxon>Valvatacea</taxon>
        <taxon>Valvatida</taxon>
        <taxon>Asterinidae</taxon>
        <taxon>Patiria</taxon>
    </lineage>
</organism>
<dbReference type="AlphaFoldDB" id="A0A913ZV48"/>
<dbReference type="Pfam" id="PF13532">
    <property type="entry name" value="2OG-FeII_Oxy_2"/>
    <property type="match status" value="1"/>
</dbReference>
<dbReference type="GO" id="GO:0030488">
    <property type="term" value="P:tRNA methylation"/>
    <property type="evidence" value="ECO:0007669"/>
    <property type="project" value="TreeGrafter"/>
</dbReference>
<dbReference type="GO" id="GO:0000049">
    <property type="term" value="F:tRNA binding"/>
    <property type="evidence" value="ECO:0007669"/>
    <property type="project" value="TreeGrafter"/>
</dbReference>
<dbReference type="OrthoDB" id="271595at2759"/>
<dbReference type="InterPro" id="IPR012677">
    <property type="entry name" value="Nucleotide-bd_a/b_plait_sf"/>
</dbReference>
<keyword evidence="7 14" id="KW-0694">RNA-binding</keyword>
<dbReference type="RefSeq" id="XP_038055354.1">
    <property type="nucleotide sequence ID" value="XM_038199426.1"/>
</dbReference>
<keyword evidence="19" id="KW-1185">Reference proteome</keyword>
<dbReference type="InterPro" id="IPR005123">
    <property type="entry name" value="Oxoglu/Fe-dep_dioxygenase_dom"/>
</dbReference>
<proteinExistence type="inferred from homology"/>
<evidence type="ECO:0000259" key="17">
    <source>
        <dbReference type="PROSITE" id="PS51471"/>
    </source>
</evidence>
<dbReference type="PANTHER" id="PTHR13069:SF21">
    <property type="entry name" value="ALKYLATED DNA REPAIR PROTEIN ALKB HOMOLOG 8"/>
    <property type="match status" value="1"/>
</dbReference>
<keyword evidence="8" id="KW-0408">Iron</keyword>
<evidence type="ECO:0000256" key="7">
    <source>
        <dbReference type="ARBA" id="ARBA00022884"/>
    </source>
</evidence>
<dbReference type="CDD" id="cd02440">
    <property type="entry name" value="AdoMet_MTases"/>
    <property type="match status" value="1"/>
</dbReference>
<dbReference type="InterPro" id="IPR000504">
    <property type="entry name" value="RRM_dom"/>
</dbReference>
<dbReference type="PROSITE" id="PS51471">
    <property type="entry name" value="FE2OG_OXY"/>
    <property type="match status" value="1"/>
</dbReference>
<dbReference type="EC" id="2.1.1.229" evidence="3"/>
<dbReference type="Pfam" id="PF08241">
    <property type="entry name" value="Methyltransf_11"/>
    <property type="match status" value="1"/>
</dbReference>
<evidence type="ECO:0000313" key="19">
    <source>
        <dbReference type="Proteomes" id="UP000887568"/>
    </source>
</evidence>
<feature type="region of interest" description="Disordered" evidence="15">
    <location>
        <begin position="1"/>
        <end position="35"/>
    </location>
</feature>
<comment type="cofactor">
    <cofactor evidence="1">
        <name>Fe(2+)</name>
        <dbReference type="ChEBI" id="CHEBI:29033"/>
    </cofactor>
</comment>
<dbReference type="GeneID" id="119727524"/>
<dbReference type="InterPro" id="IPR029063">
    <property type="entry name" value="SAM-dependent_MTases_sf"/>
</dbReference>
<evidence type="ECO:0000256" key="11">
    <source>
        <dbReference type="ARBA" id="ARBA00045506"/>
    </source>
</evidence>
<dbReference type="GO" id="GO:0005737">
    <property type="term" value="C:cytoplasm"/>
    <property type="evidence" value="ECO:0007669"/>
    <property type="project" value="TreeGrafter"/>
</dbReference>
<evidence type="ECO:0000256" key="1">
    <source>
        <dbReference type="ARBA" id="ARBA00001954"/>
    </source>
</evidence>
<dbReference type="Proteomes" id="UP000887568">
    <property type="component" value="Unplaced"/>
</dbReference>
<evidence type="ECO:0000256" key="12">
    <source>
        <dbReference type="ARBA" id="ARBA00049786"/>
    </source>
</evidence>
<evidence type="ECO:0000256" key="15">
    <source>
        <dbReference type="SAM" id="MobiDB-lite"/>
    </source>
</evidence>
<comment type="similarity">
    <text evidence="2">Belongs to the alkB family.</text>
</comment>
<protein>
    <recommendedName>
        <fullName evidence="3">tRNA (carboxymethyluridine(34)-5-O)-methyltransferase</fullName>
        <ecNumber evidence="3">2.1.1.229</ecNumber>
    </recommendedName>
    <alternativeName>
        <fullName evidence="12">Alkylated DNA repair protein alkB homolog 8</fullName>
    </alternativeName>
    <alternativeName>
        <fullName evidence="13">S-adenosyl-L-methionine-dependent tRNA methyltransferase ALKBH8</fullName>
    </alternativeName>
</protein>
<comment type="catalytic activity">
    <reaction evidence="10">
        <text>5-(carboxymethyl)uridine(34) in tRNA + S-adenosyl-L-methionine = 5-(2-methoxy-2-oxoethyl)uridine(34) in tRNA + S-adenosyl-L-homocysteine</text>
        <dbReference type="Rhea" id="RHEA:43208"/>
        <dbReference type="Rhea" id="RHEA-COMP:10407"/>
        <dbReference type="Rhea" id="RHEA-COMP:10408"/>
        <dbReference type="ChEBI" id="CHEBI:57856"/>
        <dbReference type="ChEBI" id="CHEBI:59789"/>
        <dbReference type="ChEBI" id="CHEBI:74851"/>
        <dbReference type="ChEBI" id="CHEBI:74882"/>
        <dbReference type="EC" id="2.1.1.229"/>
    </reaction>
</comment>
<dbReference type="Gene3D" id="3.40.50.150">
    <property type="entry name" value="Vaccinia Virus protein VP39"/>
    <property type="match status" value="2"/>
</dbReference>
<dbReference type="Gene3D" id="3.30.70.330">
    <property type="match status" value="1"/>
</dbReference>
<dbReference type="PROSITE" id="PS50102">
    <property type="entry name" value="RRM"/>
    <property type="match status" value="1"/>
</dbReference>
<sequence length="772" mass="85296">MADDGSVARARNTREGPGKLSKSERKLARKQAKSRHTLLRHEGIHAAKLPTKHLIVGNGGLGNGVSRNDLKPLFSQYGQLTDIVMLPGKPYSIICYASVEEAVKAHDCLQGWQLRPPDGPTAAVILYLSFINEVPLPKMTSGQHSLPPGLILLENFIDVETEAALMGEMLWEQGDQSEEAVRSTLKHRKVKHFGYEFNYATNNVDKDSPIPEPVPPLYVDVIDRIMATGLVQNRPDQITVNEYQPGQGIPPHVDTHSAFQEAIISLSLGSQVLMEFSNPTTGRQVPVFLPRRSLLIMTGEARYLWSHGITPRKSDVIPAHVDLTNGSPASHDVTENDDGLTLLHRGVRRSLTFRAVRGAPCHCAYPSRCDTRLSSANSDPLAASPAAPSLPTSDLQALHLETTHVHQVYDTIAGHFSQTRHKPWPRVLEFLQSLPAGSVMLDVGCGNGKYLDGNPSVFSIGCDRSVKLVEICKERHFQAFSCDGLNLPIRSSSMDACICIAVIHHFSTQNRRLAAVREMARVLRPEGLGLIYVWAKEQEKDRKKSHYISNATHKKKKSALTAVADGIDKDDTGLCQDEELKDDRPKRSVDIQQSERLSTEDETSNCRNVPSGCLSMNAASTDHTRTEVEHCTMTSEFQNPLGPDETLESNASPSLSGDSGASSERPEFTSDKSSVQPKGASTLLSIHKNRTEFESQDMLVPWHLKKQPSKKDSCAPLQENGPAGEDDSPVYHRFYHVFHEGELEELCGLVDRVEIKSSHYDQGNWGIVIRKL</sequence>
<dbReference type="OMA" id="KYLGCNP"/>
<dbReference type="EnsemblMetazoa" id="XM_038199426.1">
    <property type="protein sequence ID" value="XP_038055354.1"/>
    <property type="gene ID" value="LOC119727524"/>
</dbReference>
<evidence type="ECO:0000259" key="16">
    <source>
        <dbReference type="PROSITE" id="PS50102"/>
    </source>
</evidence>
<dbReference type="SUPFAM" id="SSF51197">
    <property type="entry name" value="Clavaminate synthase-like"/>
    <property type="match status" value="1"/>
</dbReference>
<dbReference type="Gene3D" id="2.60.120.590">
    <property type="entry name" value="Alpha-ketoglutarate-dependent dioxygenase AlkB-like"/>
    <property type="match status" value="1"/>
</dbReference>
<evidence type="ECO:0000256" key="4">
    <source>
        <dbReference type="ARBA" id="ARBA00022603"/>
    </source>
</evidence>
<feature type="region of interest" description="Disordered" evidence="15">
    <location>
        <begin position="571"/>
        <end position="613"/>
    </location>
</feature>
<keyword evidence="4" id="KW-0489">Methyltransferase</keyword>
<feature type="region of interest" description="Disordered" evidence="15">
    <location>
        <begin position="707"/>
        <end position="726"/>
    </location>
</feature>
<dbReference type="InterPro" id="IPR027450">
    <property type="entry name" value="AlkB-like"/>
</dbReference>
<dbReference type="GO" id="GO:0106335">
    <property type="term" value="F:tRNA (5-carboxymethyluridine(34)-5-O)-methyltransferase activity"/>
    <property type="evidence" value="ECO:0007669"/>
    <property type="project" value="UniProtKB-EC"/>
</dbReference>
<dbReference type="GO" id="GO:0008757">
    <property type="term" value="F:S-adenosylmethionine-dependent methyltransferase activity"/>
    <property type="evidence" value="ECO:0007669"/>
    <property type="project" value="InterPro"/>
</dbReference>
<dbReference type="GO" id="GO:0002098">
    <property type="term" value="P:tRNA wobble uridine modification"/>
    <property type="evidence" value="ECO:0007669"/>
    <property type="project" value="TreeGrafter"/>
</dbReference>
<feature type="compositionally biased region" description="Low complexity" evidence="15">
    <location>
        <begin position="651"/>
        <end position="663"/>
    </location>
</feature>
<evidence type="ECO:0000256" key="13">
    <source>
        <dbReference type="ARBA" id="ARBA00049802"/>
    </source>
</evidence>
<dbReference type="InterPro" id="IPR013216">
    <property type="entry name" value="Methyltransf_11"/>
</dbReference>
<dbReference type="GO" id="GO:0005634">
    <property type="term" value="C:nucleus"/>
    <property type="evidence" value="ECO:0007669"/>
    <property type="project" value="TreeGrafter"/>
</dbReference>
<keyword evidence="6" id="KW-0862">Zinc</keyword>
<evidence type="ECO:0000313" key="18">
    <source>
        <dbReference type="EnsemblMetazoa" id="XP_038055354.1"/>
    </source>
</evidence>
<comment type="function">
    <text evidence="11">Catalyzes the methylation of 5-carboxymethyl uridine to 5-methylcarboxymethyl uridine at the wobble position of the anticodon loop in tRNA via its methyltransferase domain. Catalyzes the last step in the formation of 5-methylcarboxymethyl uridine at the wobble position of the anticodon loop in target tRNA. Has a preference for tRNA(Arg) and tRNA(Glu), and does not bind tRNA(Lys). Binds tRNA and catalyzes the iron and alpha-ketoglutarate dependent hydroxylation of 5-methylcarboxymethyl uridine at the wobble position of the anticodon loop in tRNA via its dioxygenase domain, giving rise to 5-(S)-methoxycarbonylhydroxymethyluridine; has a preference for tRNA(Gly). Required for normal survival after DNA damage. May inhibit apoptosis and promote cell survival and angiogenesis.</text>
</comment>
<name>A0A913ZV48_PATMI</name>
<evidence type="ECO:0000256" key="10">
    <source>
        <dbReference type="ARBA" id="ARBA00034996"/>
    </source>
</evidence>
<dbReference type="SUPFAM" id="SSF54928">
    <property type="entry name" value="RNA-binding domain, RBD"/>
    <property type="match status" value="1"/>
</dbReference>
<feature type="domain" description="Fe2OG dioxygenase" evidence="17">
    <location>
        <begin position="234"/>
        <end position="357"/>
    </location>
</feature>
<evidence type="ECO:0000256" key="5">
    <source>
        <dbReference type="ARBA" id="ARBA00022679"/>
    </source>
</evidence>
<evidence type="ECO:0000256" key="14">
    <source>
        <dbReference type="PROSITE-ProRule" id="PRU00176"/>
    </source>
</evidence>
<evidence type="ECO:0000256" key="6">
    <source>
        <dbReference type="ARBA" id="ARBA00022833"/>
    </source>
</evidence>
<feature type="compositionally biased region" description="Basic and acidic residues" evidence="15">
    <location>
        <begin position="12"/>
        <end position="26"/>
    </location>
</feature>